<evidence type="ECO:0000256" key="1">
    <source>
        <dbReference type="SAM" id="MobiDB-lite"/>
    </source>
</evidence>
<protein>
    <submittedName>
        <fullName evidence="2">Uncharacterized protein</fullName>
    </submittedName>
</protein>
<evidence type="ECO:0000313" key="3">
    <source>
        <dbReference type="Proteomes" id="UP001606301"/>
    </source>
</evidence>
<feature type="compositionally biased region" description="Low complexity" evidence="1">
    <location>
        <begin position="47"/>
        <end position="65"/>
    </location>
</feature>
<dbReference type="EMBL" id="JBIGHW010000003">
    <property type="protein sequence ID" value="MFG6440386.1"/>
    <property type="molecule type" value="Genomic_DNA"/>
</dbReference>
<feature type="region of interest" description="Disordered" evidence="1">
    <location>
        <begin position="47"/>
        <end position="67"/>
    </location>
</feature>
<accession>A0ABW7FF81</accession>
<evidence type="ECO:0000313" key="2">
    <source>
        <dbReference type="EMBL" id="MFG6440386.1"/>
    </source>
</evidence>
<dbReference type="RefSeq" id="WP_394396488.1">
    <property type="nucleotide sequence ID" value="NZ_JBIGHW010000003.1"/>
</dbReference>
<keyword evidence="3" id="KW-1185">Reference proteome</keyword>
<proteinExistence type="predicted"/>
<sequence>MLAGGLGLAGAQWWEAAVTVPAATAADGAAVAAVGPHEGRHAAAAAPLPVSPVGSGAQAGAAPSGDDLEIPQDGLQVCGVGHVPAAELRRWRAEPAWGEVQAERLNQEMAQVGKQALAKIAARLAAGNDRQQVAARLLMQDRDGAALLAERSRDAQAYQMALMACGGPGGDTANCARLTPQRWAALDPSDARPWLRLMDAARQRKDAAGVDAALAEAAARPRFSRVRGLLAAEVVAVADAVPDLGGVGHALMAVLSMDLAMTGFDMAFPLRVCKGDALADATRLAHCRAFARQALAGATDLLEASVAQTLADRVGVPRDQQALDAATIKAARERLGDLTIAAVGMDCAAMQRTTQFARDVASRGELAFALSLVPAKAASR</sequence>
<dbReference type="Proteomes" id="UP001606301">
    <property type="component" value="Unassembled WGS sequence"/>
</dbReference>
<name>A0ABW7FF81_9BURK</name>
<reference evidence="2 3" key="1">
    <citation type="submission" date="2024-08" db="EMBL/GenBank/DDBJ databases">
        <authorList>
            <person name="Lu H."/>
        </authorList>
    </citation>
    <scope>NUCLEOTIDE SEQUENCE [LARGE SCALE GENOMIC DNA]</scope>
    <source>
        <strain evidence="2 3">LKC17W</strain>
    </source>
</reference>
<gene>
    <name evidence="2" type="ORF">ACG0Z3_06785</name>
</gene>
<comment type="caution">
    <text evidence="2">The sequence shown here is derived from an EMBL/GenBank/DDBJ whole genome shotgun (WGS) entry which is preliminary data.</text>
</comment>
<organism evidence="2 3">
    <name type="scientific">Pelomonas margarita</name>
    <dbReference type="NCBI Taxonomy" id="3299031"/>
    <lineage>
        <taxon>Bacteria</taxon>
        <taxon>Pseudomonadati</taxon>
        <taxon>Pseudomonadota</taxon>
        <taxon>Betaproteobacteria</taxon>
        <taxon>Burkholderiales</taxon>
        <taxon>Sphaerotilaceae</taxon>
        <taxon>Roseateles</taxon>
    </lineage>
</organism>